<accession>A0A8H3PEH9</accession>
<evidence type="ECO:0000256" key="1">
    <source>
        <dbReference type="ARBA" id="ARBA00000822"/>
    </source>
</evidence>
<comment type="catalytic activity">
    <reaction evidence="1">
        <text>Random endo-hydrolysis of N-acetyl-beta-D-glucosaminide (1-&gt;4)-beta-linkages in chitin and chitodextrins.</text>
        <dbReference type="EC" id="3.2.1.14"/>
    </reaction>
</comment>
<evidence type="ECO:0000313" key="16">
    <source>
        <dbReference type="EMBL" id="CAF9938659.1"/>
    </source>
</evidence>
<evidence type="ECO:0000256" key="12">
    <source>
        <dbReference type="ARBA" id="ARBA00038074"/>
    </source>
</evidence>
<name>A0A8H3PEH9_9LECA</name>
<evidence type="ECO:0000256" key="2">
    <source>
        <dbReference type="ARBA" id="ARBA00004370"/>
    </source>
</evidence>
<dbReference type="AlphaFoldDB" id="A0A8H3PEH9"/>
<comment type="similarity">
    <text evidence="12">Belongs to the glycosyl hydrolase 16 family. CRH1 subfamily.</text>
</comment>
<dbReference type="GO" id="GO:0016757">
    <property type="term" value="F:glycosyltransferase activity"/>
    <property type="evidence" value="ECO:0007669"/>
    <property type="project" value="UniProtKB-KW"/>
</dbReference>
<comment type="subcellular location">
    <subcellularLocation>
        <location evidence="2">Membrane</location>
    </subcellularLocation>
</comment>
<dbReference type="Proteomes" id="UP000664203">
    <property type="component" value="Unassembled WGS sequence"/>
</dbReference>
<keyword evidence="11" id="KW-0961">Cell wall biogenesis/degradation</keyword>
<evidence type="ECO:0000256" key="5">
    <source>
        <dbReference type="ARBA" id="ARBA00022679"/>
    </source>
</evidence>
<evidence type="ECO:0000256" key="13">
    <source>
        <dbReference type="SAM" id="Phobius"/>
    </source>
</evidence>
<dbReference type="Gene3D" id="2.60.120.200">
    <property type="match status" value="1"/>
</dbReference>
<keyword evidence="13" id="KW-1133">Transmembrane helix</keyword>
<dbReference type="PANTHER" id="PTHR10963:SF27">
    <property type="entry name" value="GLYCOSIDASE-RELATED"/>
    <property type="match status" value="1"/>
</dbReference>
<evidence type="ECO:0000256" key="4">
    <source>
        <dbReference type="ARBA" id="ARBA00022676"/>
    </source>
</evidence>
<sequence>MLFNKNPLAAVAALAALPSSFAQLSTVCNPLNVTCPNGLGLSTSSYFMDFTKQKALPSDWTSALYEYTTFNSTMGAVFNFGKQGDSPTIYSNFFFFFGHIEYVAQVAPGKGIVSSMVLLSDDLDEIDWEFTGTNTAQAQTNYFGKGVLNYGVSEYVSVASPQTGFHNYAIDWSPTEIVWSIDGEVVRTLNAAQAGNEFPQTPMKVSLGLWDGGDASKQGVDTVQWAGGATPLPPTQNYTSYIKSVNITNANPAMQYEYTDRSGSYKSIKAINNTVNASSMASSSMVSSSMKPTTTVIPEMTVLSTSELVITACASSVLNCPARSTPITSEVLVTSNKPATTMVVTPSSSVMAVSASTQSSSIMSSSVTAKSTVASVISEVVYTTVTSCPVATTKVANGTTSVMNVTSLSTILSTSTSTLCTKCVAPQMTNSTVSPAMTNLTAASMSTVAAFTTEIVYTTLTSCPVTSTKIANGTTAVLKTTSVSTILSTSTSTICTKCVAPQMTSSSSSSMVQNPATAMPPSIAANAYNAYTAAHACTGSTAVPGFTPPVPSTVHNTIVSTMVNASSTITSSTVMTSVVWAYPAKTTTSTTYMTLYSTGVKTVTDGESSVYVSSTVVPTVVASTVVAPVAAPAPTSTTSLTSYSTIYSSVINTMTDSASSTYLATSAIPSIVSSVVVAPVAAPTTTIASTIYSTIYSTSISTMVDSASSTYLATTLIPSVVSTVTMVTPVTSTAYTTVQDTVVSTVTDSASSTSLSTAVIPSVLFSAVPAASPSSSLADVNPVNGLPAVAPTGNTTTTLSSTSIMTATSTSTAYLNGTVAGTGVAASSGFPITTAKAQPFVGGAADLAPAGFGGLAVAAFVVLFL</sequence>
<dbReference type="PROSITE" id="PS51762">
    <property type="entry name" value="GH16_2"/>
    <property type="match status" value="1"/>
</dbReference>
<evidence type="ECO:0000256" key="3">
    <source>
        <dbReference type="ARBA" id="ARBA00012729"/>
    </source>
</evidence>
<comment type="caution">
    <text evidence="16">The sequence shown here is derived from an EMBL/GenBank/DDBJ whole genome shotgun (WGS) entry which is preliminary data.</text>
</comment>
<evidence type="ECO:0000256" key="9">
    <source>
        <dbReference type="ARBA" id="ARBA00023180"/>
    </source>
</evidence>
<dbReference type="InterPro" id="IPR013320">
    <property type="entry name" value="ConA-like_dom_sf"/>
</dbReference>
<gene>
    <name evidence="16" type="ORF">ALECFALPRED_007811</name>
</gene>
<evidence type="ECO:0000313" key="17">
    <source>
        <dbReference type="Proteomes" id="UP000664203"/>
    </source>
</evidence>
<dbReference type="GO" id="GO:0009277">
    <property type="term" value="C:fungal-type cell wall"/>
    <property type="evidence" value="ECO:0007669"/>
    <property type="project" value="TreeGrafter"/>
</dbReference>
<dbReference type="GO" id="GO:0005975">
    <property type="term" value="P:carbohydrate metabolic process"/>
    <property type="evidence" value="ECO:0007669"/>
    <property type="project" value="InterPro"/>
</dbReference>
<keyword evidence="8 13" id="KW-0472">Membrane</keyword>
<keyword evidence="13" id="KW-0812">Transmembrane</keyword>
<dbReference type="GO" id="GO:0031505">
    <property type="term" value="P:fungal-type cell wall organization"/>
    <property type="evidence" value="ECO:0007669"/>
    <property type="project" value="TreeGrafter"/>
</dbReference>
<evidence type="ECO:0000259" key="15">
    <source>
        <dbReference type="PROSITE" id="PS51762"/>
    </source>
</evidence>
<evidence type="ECO:0000256" key="14">
    <source>
        <dbReference type="SAM" id="SignalP"/>
    </source>
</evidence>
<dbReference type="InterPro" id="IPR050546">
    <property type="entry name" value="Glycosyl_Hydrlase_16"/>
</dbReference>
<feature type="chain" id="PRO_5034023165" description="chitinase" evidence="14">
    <location>
        <begin position="23"/>
        <end position="865"/>
    </location>
</feature>
<keyword evidence="9" id="KW-0325">Glycoprotein</keyword>
<keyword evidence="4" id="KW-0328">Glycosyltransferase</keyword>
<evidence type="ECO:0000256" key="8">
    <source>
        <dbReference type="ARBA" id="ARBA00023136"/>
    </source>
</evidence>
<dbReference type="InterPro" id="IPR000757">
    <property type="entry name" value="Beta-glucanase-like"/>
</dbReference>
<evidence type="ECO:0000256" key="10">
    <source>
        <dbReference type="ARBA" id="ARBA00023295"/>
    </source>
</evidence>
<dbReference type="OrthoDB" id="4781at2759"/>
<evidence type="ECO:0000256" key="6">
    <source>
        <dbReference type="ARBA" id="ARBA00022729"/>
    </source>
</evidence>
<organism evidence="16 17">
    <name type="scientific">Alectoria fallacina</name>
    <dbReference type="NCBI Taxonomy" id="1903189"/>
    <lineage>
        <taxon>Eukaryota</taxon>
        <taxon>Fungi</taxon>
        <taxon>Dikarya</taxon>
        <taxon>Ascomycota</taxon>
        <taxon>Pezizomycotina</taxon>
        <taxon>Lecanoromycetes</taxon>
        <taxon>OSLEUM clade</taxon>
        <taxon>Lecanoromycetidae</taxon>
        <taxon>Lecanorales</taxon>
        <taxon>Lecanorineae</taxon>
        <taxon>Parmeliaceae</taxon>
        <taxon>Alectoria</taxon>
    </lineage>
</organism>
<reference evidence="16" key="1">
    <citation type="submission" date="2021-03" db="EMBL/GenBank/DDBJ databases">
        <authorList>
            <person name="Tagirdzhanova G."/>
        </authorList>
    </citation>
    <scope>NUCLEOTIDE SEQUENCE</scope>
</reference>
<feature type="domain" description="GH16" evidence="15">
    <location>
        <begin position="19"/>
        <end position="234"/>
    </location>
</feature>
<dbReference type="Pfam" id="PF00722">
    <property type="entry name" value="Glyco_hydro_16"/>
    <property type="match status" value="1"/>
</dbReference>
<feature type="transmembrane region" description="Helical" evidence="13">
    <location>
        <begin position="840"/>
        <end position="864"/>
    </location>
</feature>
<keyword evidence="5" id="KW-0808">Transferase</keyword>
<dbReference type="GO" id="GO:0008843">
    <property type="term" value="F:endochitinase activity"/>
    <property type="evidence" value="ECO:0007669"/>
    <property type="project" value="UniProtKB-EC"/>
</dbReference>
<keyword evidence="6 14" id="KW-0732">Signal</keyword>
<dbReference type="SUPFAM" id="SSF49899">
    <property type="entry name" value="Concanavalin A-like lectins/glucanases"/>
    <property type="match status" value="2"/>
</dbReference>
<keyword evidence="17" id="KW-1185">Reference proteome</keyword>
<keyword evidence="7" id="KW-0378">Hydrolase</keyword>
<dbReference type="EC" id="3.2.1.14" evidence="3"/>
<evidence type="ECO:0000256" key="7">
    <source>
        <dbReference type="ARBA" id="ARBA00022801"/>
    </source>
</evidence>
<dbReference type="GO" id="GO:0016020">
    <property type="term" value="C:membrane"/>
    <property type="evidence" value="ECO:0007669"/>
    <property type="project" value="UniProtKB-SubCell"/>
</dbReference>
<keyword evidence="10" id="KW-0326">Glycosidase</keyword>
<protein>
    <recommendedName>
        <fullName evidence="3">chitinase</fullName>
        <ecNumber evidence="3">3.2.1.14</ecNumber>
    </recommendedName>
</protein>
<feature type="signal peptide" evidence="14">
    <location>
        <begin position="1"/>
        <end position="22"/>
    </location>
</feature>
<proteinExistence type="inferred from homology"/>
<dbReference type="PANTHER" id="PTHR10963">
    <property type="entry name" value="GLYCOSYL HYDROLASE-RELATED"/>
    <property type="match status" value="1"/>
</dbReference>
<evidence type="ECO:0000256" key="11">
    <source>
        <dbReference type="ARBA" id="ARBA00023316"/>
    </source>
</evidence>
<dbReference type="EMBL" id="CAJPDR010000520">
    <property type="protein sequence ID" value="CAF9938659.1"/>
    <property type="molecule type" value="Genomic_DNA"/>
</dbReference>